<reference evidence="1 2" key="1">
    <citation type="submission" date="2021-08" db="EMBL/GenBank/DDBJ databases">
        <title>FDA dAtabase for Regulatory Grade micrObial Sequences (FDA-ARGOS): Supporting development and validation of Infectious Disease Dx tests.</title>
        <authorList>
            <person name="Sproer C."/>
            <person name="Gronow S."/>
            <person name="Severitt S."/>
            <person name="Schroder I."/>
            <person name="Tallon L."/>
            <person name="Sadzewicz L."/>
            <person name="Zhao X."/>
            <person name="Boylan J."/>
            <person name="Ott S."/>
            <person name="Bowen H."/>
            <person name="Vavikolanu K."/>
            <person name="Hazen T."/>
            <person name="Aluvathingal J."/>
            <person name="Nadendla S."/>
            <person name="Lowell S."/>
            <person name="Myers T."/>
            <person name="Yan Y."/>
            <person name="Sichtig H."/>
        </authorList>
    </citation>
    <scope>NUCLEOTIDE SEQUENCE [LARGE SCALE GENOMIC DNA]</scope>
    <source>
        <strain evidence="1 2">FDAARGOS_1460</strain>
    </source>
</reference>
<dbReference type="EMBL" id="JAIPME010000002">
    <property type="protein sequence ID" value="MBZ2386538.1"/>
    <property type="molecule type" value="Genomic_DNA"/>
</dbReference>
<dbReference type="InterPro" id="IPR029055">
    <property type="entry name" value="Ntn_hydrolases_N"/>
</dbReference>
<name>A0ABS7SYC4_9FIRM</name>
<evidence type="ECO:0000313" key="2">
    <source>
        <dbReference type="Proteomes" id="UP000734271"/>
    </source>
</evidence>
<dbReference type="CDD" id="cd04513">
    <property type="entry name" value="Glycosylasparaginase"/>
    <property type="match status" value="1"/>
</dbReference>
<gene>
    <name evidence="1" type="ORF">K8P03_04410</name>
</gene>
<dbReference type="Gene3D" id="3.60.20.30">
    <property type="entry name" value="(Glycosyl)asparaginase"/>
    <property type="match status" value="1"/>
</dbReference>
<evidence type="ECO:0000313" key="1">
    <source>
        <dbReference type="EMBL" id="MBZ2386538.1"/>
    </source>
</evidence>
<dbReference type="InterPro" id="IPR000246">
    <property type="entry name" value="Peptidase_T2"/>
</dbReference>
<protein>
    <submittedName>
        <fullName evidence="1">N(4)-(Beta-N-acetylglucosaminyl)-L-asparaginase</fullName>
    </submittedName>
</protein>
<organism evidence="1 2">
    <name type="scientific">Anaerococcus murdochii</name>
    <dbReference type="NCBI Taxonomy" id="411577"/>
    <lineage>
        <taxon>Bacteria</taxon>
        <taxon>Bacillati</taxon>
        <taxon>Bacillota</taxon>
        <taxon>Tissierellia</taxon>
        <taxon>Tissierellales</taxon>
        <taxon>Peptoniphilaceae</taxon>
        <taxon>Anaerococcus</taxon>
    </lineage>
</organism>
<proteinExistence type="predicted"/>
<keyword evidence="2" id="KW-1185">Reference proteome</keyword>
<dbReference type="PANTHER" id="PTHR10188">
    <property type="entry name" value="L-ASPARAGINASE"/>
    <property type="match status" value="1"/>
</dbReference>
<sequence length="325" mass="35707">MYALIGTWRMSLEGIEKSLKDLENGKSAADAMTQTIKEVEDFPYFKSVGYGGLPNENMEVELDSAFMDGTNFNFGAVAGVKNIKNPIAVARDLSKFDANNFLVGAGAEKYADQNGFERVNMLTDRAKIHYKNRIYQEKKLAMERDLKPYIGHDTVGVCALDKDGNIACGTSTSGLFMKKPGRVGDSPVIGSGLYADSEVGAATATGLGEDLMKGCISYEIVRLMKEGKNVQDACDQAVNNLDKILKKKRAKSGDLSVVAIDKDGNFGVATNIDGFSFVYGGENQEAKVYLCYRENDKTLYKEASSDWLDDYMKTRTTPLKLLEEE</sequence>
<dbReference type="SUPFAM" id="SSF56235">
    <property type="entry name" value="N-terminal nucleophile aminohydrolases (Ntn hydrolases)"/>
    <property type="match status" value="1"/>
</dbReference>
<dbReference type="Pfam" id="PF01112">
    <property type="entry name" value="Asparaginase_2"/>
    <property type="match status" value="1"/>
</dbReference>
<accession>A0ABS7SYC4</accession>
<dbReference type="Proteomes" id="UP000734271">
    <property type="component" value="Unassembled WGS sequence"/>
</dbReference>
<dbReference type="RefSeq" id="WP_223418678.1">
    <property type="nucleotide sequence ID" value="NZ_JAIPME010000002.1"/>
</dbReference>
<dbReference type="PANTHER" id="PTHR10188:SF6">
    <property type="entry name" value="N(4)-(BETA-N-ACETYLGLUCOSAMINYL)-L-ASPARAGINASE"/>
    <property type="match status" value="1"/>
</dbReference>
<comment type="caution">
    <text evidence="1">The sequence shown here is derived from an EMBL/GenBank/DDBJ whole genome shotgun (WGS) entry which is preliminary data.</text>
</comment>